<evidence type="ECO:0000313" key="3">
    <source>
        <dbReference type="EMBL" id="KAL3276022.1"/>
    </source>
</evidence>
<keyword evidence="4" id="KW-1185">Reference proteome</keyword>
<name>A0ABD2NBM1_9CUCU</name>
<reference evidence="3 4" key="1">
    <citation type="journal article" date="2021" name="BMC Biol.">
        <title>Horizontally acquired antibacterial genes associated with adaptive radiation of ladybird beetles.</title>
        <authorList>
            <person name="Li H.S."/>
            <person name="Tang X.F."/>
            <person name="Huang Y.H."/>
            <person name="Xu Z.Y."/>
            <person name="Chen M.L."/>
            <person name="Du X.Y."/>
            <person name="Qiu B.Y."/>
            <person name="Chen P.T."/>
            <person name="Zhang W."/>
            <person name="Slipinski A."/>
            <person name="Escalona H.E."/>
            <person name="Waterhouse R.M."/>
            <person name="Zwick A."/>
            <person name="Pang H."/>
        </authorList>
    </citation>
    <scope>NUCLEOTIDE SEQUENCE [LARGE SCALE GENOMIC DNA]</scope>
    <source>
        <strain evidence="3">SYSU2018</strain>
    </source>
</reference>
<dbReference type="EMBL" id="JABFTP020000083">
    <property type="protein sequence ID" value="KAL3276022.1"/>
    <property type="molecule type" value="Genomic_DNA"/>
</dbReference>
<keyword evidence="2" id="KW-0732">Signal</keyword>
<dbReference type="AlphaFoldDB" id="A0ABD2NBM1"/>
<gene>
    <name evidence="3" type="ORF">HHI36_020752</name>
</gene>
<dbReference type="Proteomes" id="UP001516400">
    <property type="component" value="Unassembled WGS sequence"/>
</dbReference>
<feature type="signal peptide" evidence="2">
    <location>
        <begin position="1"/>
        <end position="20"/>
    </location>
</feature>
<protein>
    <submittedName>
        <fullName evidence="3">Uncharacterized protein</fullName>
    </submittedName>
</protein>
<evidence type="ECO:0000256" key="1">
    <source>
        <dbReference type="SAM" id="MobiDB-lite"/>
    </source>
</evidence>
<feature type="chain" id="PRO_5044762834" evidence="2">
    <location>
        <begin position="21"/>
        <end position="354"/>
    </location>
</feature>
<accession>A0ABD2NBM1</accession>
<evidence type="ECO:0000256" key="2">
    <source>
        <dbReference type="SAM" id="SignalP"/>
    </source>
</evidence>
<comment type="caution">
    <text evidence="3">The sequence shown here is derived from an EMBL/GenBank/DDBJ whole genome shotgun (WGS) entry which is preliminary data.</text>
</comment>
<organism evidence="3 4">
    <name type="scientific">Cryptolaemus montrouzieri</name>
    <dbReference type="NCBI Taxonomy" id="559131"/>
    <lineage>
        <taxon>Eukaryota</taxon>
        <taxon>Metazoa</taxon>
        <taxon>Ecdysozoa</taxon>
        <taxon>Arthropoda</taxon>
        <taxon>Hexapoda</taxon>
        <taxon>Insecta</taxon>
        <taxon>Pterygota</taxon>
        <taxon>Neoptera</taxon>
        <taxon>Endopterygota</taxon>
        <taxon>Coleoptera</taxon>
        <taxon>Polyphaga</taxon>
        <taxon>Cucujiformia</taxon>
        <taxon>Coccinelloidea</taxon>
        <taxon>Coccinellidae</taxon>
        <taxon>Scymninae</taxon>
        <taxon>Scymnini</taxon>
        <taxon>Cryptolaemus</taxon>
    </lineage>
</organism>
<feature type="region of interest" description="Disordered" evidence="1">
    <location>
        <begin position="63"/>
        <end position="84"/>
    </location>
</feature>
<proteinExistence type="predicted"/>
<sequence>MIKGFYICLTILSLSQAISSLSLVPREGEVRKNTNLNETEVDRLAFQQTEAIKKIISDSQQVQLDHAQAQEKPTEPRNQPNKTEINLEELRAKCKHLENMLRLNESKFDEKRSESEYVTPPSSRYPPYPVYFRTKKDKNKATPPSKAFYITRFTPNITTSTTPPPTKDDESNNVKYIKLEPVILQKTFLTNGKVVYYWHKSLPTAMQYSQQPEKERNVATTTVRPTTAASSGIYSFKNFFPFSIGNSDSYEPSSTTTTTTTPKYSDFEDLATQLKFVVPLPYGNPENYSRDPWSFDQFAYYPMPMQPNRVNVRVPYVPTFHVIKALAVPDKYLSSASSEVNEDKHYSDFKPSSA</sequence>
<evidence type="ECO:0000313" key="4">
    <source>
        <dbReference type="Proteomes" id="UP001516400"/>
    </source>
</evidence>